<gene>
    <name evidence="1" type="ORF">Lsha_0407</name>
</gene>
<dbReference type="PATRIC" id="fig|1122169.6.peg.462"/>
<reference evidence="1 2" key="1">
    <citation type="submission" date="2015-11" db="EMBL/GenBank/DDBJ databases">
        <title>Genomic analysis of 38 Legionella species identifies large and diverse effector repertoires.</title>
        <authorList>
            <person name="Burstein D."/>
            <person name="Amaro F."/>
            <person name="Zusman T."/>
            <person name="Lifshitz Z."/>
            <person name="Cohen O."/>
            <person name="Gilbert J.A."/>
            <person name="Pupko T."/>
            <person name="Shuman H.A."/>
            <person name="Segal G."/>
        </authorList>
    </citation>
    <scope>NUCLEOTIDE SEQUENCE [LARGE SCALE GENOMIC DNA]</scope>
    <source>
        <strain evidence="1 2">ATCC 49655</strain>
    </source>
</reference>
<dbReference type="RefSeq" id="WP_026253813.1">
    <property type="nucleotide sequence ID" value="NZ_KB892381.1"/>
</dbReference>
<dbReference type="Proteomes" id="UP000054600">
    <property type="component" value="Unassembled WGS sequence"/>
</dbReference>
<sequence length="182" mass="20255">MCRLFIITISILYSSLTLAKSSYQIDLILFAHPQKASASSDLDNSGLIPFSKNAIALKSGGKSSRPYNLLPPSQAGLGDEYYQLTHRSRYPVLGRYSWIQPASNKSTVSLPLINNKGWEIQGTIRVEQSNYYTFNAELHCSPPSNPQGSFTVSQNQRLKAGTVYYLDNPQIGMLVKVHKLKL</sequence>
<dbReference type="eggNOG" id="ENOG5033EPB">
    <property type="taxonomic scope" value="Bacteria"/>
</dbReference>
<comment type="caution">
    <text evidence="1">The sequence shown here is derived from an EMBL/GenBank/DDBJ whole genome shotgun (WGS) entry which is preliminary data.</text>
</comment>
<proteinExistence type="predicted"/>
<evidence type="ECO:0000313" key="1">
    <source>
        <dbReference type="EMBL" id="KTD65038.1"/>
    </source>
</evidence>
<accession>A0A0W0Z7Y5</accession>
<dbReference type="OrthoDB" id="5566524at2"/>
<dbReference type="Pfam" id="PF10972">
    <property type="entry name" value="CsiV"/>
    <property type="match status" value="1"/>
</dbReference>
<dbReference type="InterPro" id="IPR021241">
    <property type="entry name" value="CsiV"/>
</dbReference>
<name>A0A0W0Z7Y5_9GAMM</name>
<protein>
    <submittedName>
        <fullName evidence="1">Uncharacterized protein</fullName>
    </submittedName>
</protein>
<evidence type="ECO:0000313" key="2">
    <source>
        <dbReference type="Proteomes" id="UP000054600"/>
    </source>
</evidence>
<keyword evidence="2" id="KW-1185">Reference proteome</keyword>
<dbReference type="EMBL" id="LNYW01000016">
    <property type="protein sequence ID" value="KTD65038.1"/>
    <property type="molecule type" value="Genomic_DNA"/>
</dbReference>
<dbReference type="STRING" id="1122169.Lsha_0407"/>
<dbReference type="AlphaFoldDB" id="A0A0W0Z7Y5"/>
<organism evidence="1 2">
    <name type="scientific">Legionella shakespearei DSM 23087</name>
    <dbReference type="NCBI Taxonomy" id="1122169"/>
    <lineage>
        <taxon>Bacteria</taxon>
        <taxon>Pseudomonadati</taxon>
        <taxon>Pseudomonadota</taxon>
        <taxon>Gammaproteobacteria</taxon>
        <taxon>Legionellales</taxon>
        <taxon>Legionellaceae</taxon>
        <taxon>Legionella</taxon>
    </lineage>
</organism>